<dbReference type="Pfam" id="PF05139">
    <property type="entry name" value="Erythro_esteras"/>
    <property type="match status" value="1"/>
</dbReference>
<proteinExistence type="predicted"/>
<organism evidence="2 3">
    <name type="scientific">Hypsibius exemplaris</name>
    <name type="common">Freshwater tardigrade</name>
    <dbReference type="NCBI Taxonomy" id="2072580"/>
    <lineage>
        <taxon>Eukaryota</taxon>
        <taxon>Metazoa</taxon>
        <taxon>Ecdysozoa</taxon>
        <taxon>Tardigrada</taxon>
        <taxon>Eutardigrada</taxon>
        <taxon>Parachela</taxon>
        <taxon>Hypsibioidea</taxon>
        <taxon>Hypsibiidae</taxon>
        <taxon>Hypsibius</taxon>
    </lineage>
</organism>
<dbReference type="Gene3D" id="3.30.1870.10">
    <property type="entry name" value="EreA-like, domain 2"/>
    <property type="match status" value="1"/>
</dbReference>
<dbReference type="Gene3D" id="3.40.1660.10">
    <property type="entry name" value="EreA-like (biosynthetic domain)"/>
    <property type="match status" value="1"/>
</dbReference>
<gene>
    <name evidence="2" type="ORF">BV898_04658</name>
</gene>
<sequence>MDIFTAETKKRIADHAVNLHLVPKKKDYDELLDSIGGAKVVLIGEASHGTHEFYRERALITKRLIEEKDFTCVAVEGDFPDVFRVNQYVQRLDKHGSPGKNATEALDDFQRFPLWMWRNHVVVHFVEWLRQHNERVGKEKRDAEKTVITGLDVYSLHRSAEKVIAYLEKVDKKAAKMARNQYACFERFGDDTMTYAFSARYGLAKTCEDEAHKVVESLQLHVQDYLRKMKDGLEMESDLFSCVMNAYAVEGAEKYYRVMLDADATSWNVRDSYMVKTLERLVKWKSAQLNRQAKVVVWAHNSHLGDASFTEMGRRRHEHNVGELCRRHFGAANVFNIGFTTYHGKVTCSSDWGQAKIEMKSVNPGIANSYERFFHEVSEDLKHPNFMVIFKKITKTTEGKDGTNEKTPTAVGALPELPEGKTWKDIPLSSFPLERAIGVIYRPETERLSHYFETLLSEQFDAVIHVDKTSALLGLDDDARKPGEEEENLPELFPFGV</sequence>
<dbReference type="PANTHER" id="PTHR31299:SF0">
    <property type="entry name" value="ESTERASE, PUTATIVE (AFU_ORTHOLOGUE AFUA_1G05850)-RELATED"/>
    <property type="match status" value="1"/>
</dbReference>
<keyword evidence="3" id="KW-1185">Reference proteome</keyword>
<evidence type="ECO:0000313" key="2">
    <source>
        <dbReference type="EMBL" id="OQV21453.1"/>
    </source>
</evidence>
<dbReference type="InterPro" id="IPR014622">
    <property type="entry name" value="UCP036794_erythomycin"/>
</dbReference>
<protein>
    <recommendedName>
        <fullName evidence="4">Erythromycin esterase</fullName>
    </recommendedName>
</protein>
<comment type="caution">
    <text evidence="2">The sequence shown here is derived from an EMBL/GenBank/DDBJ whole genome shotgun (WGS) entry which is preliminary data.</text>
</comment>
<dbReference type="InterPro" id="IPR007815">
    <property type="entry name" value="Emycin_Estase"/>
</dbReference>
<dbReference type="PIRSF" id="PIRSF036794">
    <property type="entry name" value="UCP_erythr_ester"/>
    <property type="match status" value="1"/>
</dbReference>
<dbReference type="AlphaFoldDB" id="A0A1W0X1W1"/>
<dbReference type="SUPFAM" id="SSF159501">
    <property type="entry name" value="EreA/ChaN-like"/>
    <property type="match status" value="1"/>
</dbReference>
<dbReference type="EMBL" id="MTYJ01000023">
    <property type="protein sequence ID" value="OQV21453.1"/>
    <property type="molecule type" value="Genomic_DNA"/>
</dbReference>
<accession>A0A1W0X1W1</accession>
<dbReference type="CDD" id="cd14728">
    <property type="entry name" value="Ere-like"/>
    <property type="match status" value="1"/>
</dbReference>
<dbReference type="Proteomes" id="UP000192578">
    <property type="component" value="Unassembled WGS sequence"/>
</dbReference>
<dbReference type="OrthoDB" id="413649at2759"/>
<reference evidence="3" key="1">
    <citation type="submission" date="2017-01" db="EMBL/GenBank/DDBJ databases">
        <title>Comparative genomics of anhydrobiosis in the tardigrade Hypsibius dujardini.</title>
        <authorList>
            <person name="Yoshida Y."/>
            <person name="Koutsovoulos G."/>
            <person name="Laetsch D."/>
            <person name="Stevens L."/>
            <person name="Kumar S."/>
            <person name="Horikawa D."/>
            <person name="Ishino K."/>
            <person name="Komine S."/>
            <person name="Tomita M."/>
            <person name="Blaxter M."/>
            <person name="Arakawa K."/>
        </authorList>
    </citation>
    <scope>NUCLEOTIDE SEQUENCE [LARGE SCALE GENOMIC DNA]</scope>
    <source>
        <strain evidence="3">Z151</strain>
    </source>
</reference>
<evidence type="ECO:0008006" key="4">
    <source>
        <dbReference type="Google" id="ProtNLM"/>
    </source>
</evidence>
<dbReference type="PANTHER" id="PTHR31299">
    <property type="entry name" value="ESTERASE, PUTATIVE (AFU_ORTHOLOGUE AFUA_1G05850)-RELATED"/>
    <property type="match status" value="1"/>
</dbReference>
<feature type="region of interest" description="Disordered" evidence="1">
    <location>
        <begin position="477"/>
        <end position="497"/>
    </location>
</feature>
<evidence type="ECO:0000313" key="3">
    <source>
        <dbReference type="Proteomes" id="UP000192578"/>
    </source>
</evidence>
<dbReference type="GO" id="GO:0046677">
    <property type="term" value="P:response to antibiotic"/>
    <property type="evidence" value="ECO:0007669"/>
    <property type="project" value="InterPro"/>
</dbReference>
<evidence type="ECO:0000256" key="1">
    <source>
        <dbReference type="SAM" id="MobiDB-lite"/>
    </source>
</evidence>
<dbReference type="InterPro" id="IPR052036">
    <property type="entry name" value="Hydrolase/PRTase-associated"/>
</dbReference>
<name>A0A1W0X1W1_HYPEX</name>